<comment type="similarity">
    <text evidence="2">Belongs to the G-protein coupled receptor 1 family.</text>
</comment>
<organism evidence="13 14">
    <name type="scientific">Daphnia magna</name>
    <dbReference type="NCBI Taxonomy" id="35525"/>
    <lineage>
        <taxon>Eukaryota</taxon>
        <taxon>Metazoa</taxon>
        <taxon>Ecdysozoa</taxon>
        <taxon>Arthropoda</taxon>
        <taxon>Crustacea</taxon>
        <taxon>Branchiopoda</taxon>
        <taxon>Diplostraca</taxon>
        <taxon>Cladocera</taxon>
        <taxon>Anomopoda</taxon>
        <taxon>Daphniidae</taxon>
        <taxon>Daphnia</taxon>
    </lineage>
</organism>
<dbReference type="GO" id="GO:0007189">
    <property type="term" value="P:adenylate cyclase-activating G protein-coupled receptor signaling pathway"/>
    <property type="evidence" value="ECO:0007669"/>
    <property type="project" value="TreeGrafter"/>
</dbReference>
<evidence type="ECO:0000256" key="10">
    <source>
        <dbReference type="ARBA" id="ARBA00023224"/>
    </source>
</evidence>
<keyword evidence="3" id="KW-1003">Cell membrane</keyword>
<dbReference type="EMBL" id="LRGB01000626">
    <property type="protein sequence ID" value="KZS17553.1"/>
    <property type="molecule type" value="Genomic_DNA"/>
</dbReference>
<evidence type="ECO:0000313" key="14">
    <source>
        <dbReference type="Proteomes" id="UP000076858"/>
    </source>
</evidence>
<dbReference type="InterPro" id="IPR017452">
    <property type="entry name" value="GPCR_Rhodpsn_7TM"/>
</dbReference>
<feature type="transmembrane region" description="Helical" evidence="11">
    <location>
        <begin position="290"/>
        <end position="314"/>
    </location>
</feature>
<dbReference type="InterPro" id="IPR000276">
    <property type="entry name" value="GPCR_Rhodpsn"/>
</dbReference>
<feature type="transmembrane region" description="Helical" evidence="11">
    <location>
        <begin position="25"/>
        <end position="45"/>
    </location>
</feature>
<dbReference type="PANTHER" id="PTHR24246:SF27">
    <property type="entry name" value="ADENOSINE RECEPTOR, ISOFORM A"/>
    <property type="match status" value="1"/>
</dbReference>
<keyword evidence="8" id="KW-0675">Receptor</keyword>
<comment type="subcellular location">
    <subcellularLocation>
        <location evidence="1">Cell membrane</location>
        <topology evidence="1">Multi-pass membrane protein</topology>
    </subcellularLocation>
</comment>
<dbReference type="SUPFAM" id="SSF81321">
    <property type="entry name" value="Family A G protein-coupled receptor-like"/>
    <property type="match status" value="1"/>
</dbReference>
<dbReference type="Gene3D" id="1.20.1070.10">
    <property type="entry name" value="Rhodopsin 7-helix transmembrane proteins"/>
    <property type="match status" value="1"/>
</dbReference>
<evidence type="ECO:0000259" key="12">
    <source>
        <dbReference type="PROSITE" id="PS50262"/>
    </source>
</evidence>
<evidence type="ECO:0000256" key="6">
    <source>
        <dbReference type="ARBA" id="ARBA00023040"/>
    </source>
</evidence>
<reference evidence="13 14" key="1">
    <citation type="submission" date="2016-03" db="EMBL/GenBank/DDBJ databases">
        <title>EvidentialGene: Evidence-directed Construction of Genes on Genomes.</title>
        <authorList>
            <person name="Gilbert D.G."/>
            <person name="Choi J.-H."/>
            <person name="Mockaitis K."/>
            <person name="Colbourne J."/>
            <person name="Pfrender M."/>
        </authorList>
    </citation>
    <scope>NUCLEOTIDE SEQUENCE [LARGE SCALE GENOMIC DNA]</scope>
    <source>
        <strain evidence="13 14">Xinb3</strain>
        <tissue evidence="13">Complete organism</tissue>
    </source>
</reference>
<keyword evidence="10" id="KW-0807">Transducer</keyword>
<evidence type="ECO:0000256" key="1">
    <source>
        <dbReference type="ARBA" id="ARBA00004651"/>
    </source>
</evidence>
<keyword evidence="14" id="KW-1185">Reference proteome</keyword>
<feature type="transmembrane region" description="Helical" evidence="11">
    <location>
        <begin position="172"/>
        <end position="190"/>
    </location>
</feature>
<evidence type="ECO:0000313" key="13">
    <source>
        <dbReference type="EMBL" id="KZS17553.1"/>
    </source>
</evidence>
<dbReference type="PROSITE" id="PS50262">
    <property type="entry name" value="G_PROTEIN_RECEP_F1_2"/>
    <property type="match status" value="1"/>
</dbReference>
<evidence type="ECO:0000256" key="7">
    <source>
        <dbReference type="ARBA" id="ARBA00023136"/>
    </source>
</evidence>
<dbReference type="GO" id="GO:0004930">
    <property type="term" value="F:G protein-coupled receptor activity"/>
    <property type="evidence" value="ECO:0007669"/>
    <property type="project" value="UniProtKB-KW"/>
</dbReference>
<protein>
    <recommendedName>
        <fullName evidence="12">G-protein coupled receptors family 1 profile domain-containing protein</fullName>
    </recommendedName>
</protein>
<evidence type="ECO:0000256" key="5">
    <source>
        <dbReference type="ARBA" id="ARBA00022989"/>
    </source>
</evidence>
<dbReference type="GO" id="GO:0001973">
    <property type="term" value="P:G protein-coupled adenosine receptor signaling pathway"/>
    <property type="evidence" value="ECO:0007669"/>
    <property type="project" value="TreeGrafter"/>
</dbReference>
<evidence type="ECO:0000256" key="11">
    <source>
        <dbReference type="SAM" id="Phobius"/>
    </source>
</evidence>
<dbReference type="STRING" id="35525.A0A165AF17"/>
<dbReference type="GO" id="GO:0005886">
    <property type="term" value="C:plasma membrane"/>
    <property type="evidence" value="ECO:0007669"/>
    <property type="project" value="UniProtKB-SubCell"/>
</dbReference>
<dbReference type="AlphaFoldDB" id="A0A165AF17"/>
<feature type="transmembrane region" description="Helical" evidence="11">
    <location>
        <begin position="334"/>
        <end position="352"/>
    </location>
</feature>
<feature type="transmembrane region" description="Helical" evidence="11">
    <location>
        <begin position="90"/>
        <end position="111"/>
    </location>
</feature>
<keyword evidence="9" id="KW-0325">Glycoprotein</keyword>
<sequence>MNETRWQSSFDFPIVLQNITSAQKFFQASLVVVGMLLNSSVVFVVSFSRQLRYPRHLFWAAISFVECIFLIQCALELTVILNHNYLACRLYVILASVDYSILLLLLSLAAFDRYLAIVRYEWYKQSVTNQGVLLVIVITSMLTFVIITSPFWTGYKSINTCTLNLAHVHWVLAWNLFLGILCVVLHYRIFRESKTLIQEYVPYYRRTSITVRFLNSSVRPSHASSGRQTDASSGAQRVFTVFPENPFVHNETTRLHSGNTDVKSYVDPIDNERFSWTTSRSKVNRLEVRAALNMSINILPFWICTFSVSCNVMSLYWCIRLESQCDFIDNSWQYLWNLFMLHSIYNPLMYMATSSEFRRALVHITKKLMNNFCIHWH</sequence>
<keyword evidence="7 11" id="KW-0472">Membrane</keyword>
<name>A0A165AF17_9CRUS</name>
<comment type="caution">
    <text evidence="13">The sequence shown here is derived from an EMBL/GenBank/DDBJ whole genome shotgun (WGS) entry which is preliminary data.</text>
</comment>
<dbReference type="OrthoDB" id="6345173at2759"/>
<feature type="transmembrane region" description="Helical" evidence="11">
    <location>
        <begin position="132"/>
        <end position="152"/>
    </location>
</feature>
<keyword evidence="4 11" id="KW-0812">Transmembrane</keyword>
<evidence type="ECO:0000256" key="4">
    <source>
        <dbReference type="ARBA" id="ARBA00022692"/>
    </source>
</evidence>
<proteinExistence type="inferred from homology"/>
<accession>A0A165AF17</accession>
<dbReference type="PRINTS" id="PR00237">
    <property type="entry name" value="GPCRRHODOPSN"/>
</dbReference>
<evidence type="ECO:0000256" key="2">
    <source>
        <dbReference type="ARBA" id="ARBA00010663"/>
    </source>
</evidence>
<dbReference type="PANTHER" id="PTHR24246">
    <property type="entry name" value="OLFACTORY RECEPTOR AND ADENOSINE RECEPTOR"/>
    <property type="match status" value="1"/>
</dbReference>
<evidence type="ECO:0000256" key="8">
    <source>
        <dbReference type="ARBA" id="ARBA00023170"/>
    </source>
</evidence>
<dbReference type="Proteomes" id="UP000076858">
    <property type="component" value="Unassembled WGS sequence"/>
</dbReference>
<feature type="domain" description="G-protein coupled receptors family 1 profile" evidence="12">
    <location>
        <begin position="37"/>
        <end position="350"/>
    </location>
</feature>
<gene>
    <name evidence="13" type="ORF">APZ42_016419</name>
</gene>
<feature type="transmembrane region" description="Helical" evidence="11">
    <location>
        <begin position="57"/>
        <end position="78"/>
    </location>
</feature>
<dbReference type="Pfam" id="PF00001">
    <property type="entry name" value="7tm_1"/>
    <property type="match status" value="1"/>
</dbReference>
<keyword evidence="6" id="KW-0297">G-protein coupled receptor</keyword>
<evidence type="ECO:0000256" key="9">
    <source>
        <dbReference type="ARBA" id="ARBA00023180"/>
    </source>
</evidence>
<keyword evidence="5 11" id="KW-1133">Transmembrane helix</keyword>
<evidence type="ECO:0000256" key="3">
    <source>
        <dbReference type="ARBA" id="ARBA00022475"/>
    </source>
</evidence>